<dbReference type="Proteomes" id="UP000317990">
    <property type="component" value="Unassembled WGS sequence"/>
</dbReference>
<dbReference type="PANTHER" id="PTHR42998:SF1">
    <property type="entry name" value="TYPE I RESTRICTION ENZYME HINDI METHYLASE SUBUNIT"/>
    <property type="match status" value="1"/>
</dbReference>
<evidence type="ECO:0000256" key="5">
    <source>
        <dbReference type="ARBA" id="ARBA00022691"/>
    </source>
</evidence>
<evidence type="ECO:0000313" key="12">
    <source>
        <dbReference type="Proteomes" id="UP000317990"/>
    </source>
</evidence>
<evidence type="ECO:0000256" key="1">
    <source>
        <dbReference type="ARBA" id="ARBA00006594"/>
    </source>
</evidence>
<keyword evidence="3 11" id="KW-0489">Methyltransferase</keyword>
<dbReference type="CDD" id="cd02440">
    <property type="entry name" value="AdoMet_MTases"/>
    <property type="match status" value="1"/>
</dbReference>
<evidence type="ECO:0000256" key="4">
    <source>
        <dbReference type="ARBA" id="ARBA00022679"/>
    </source>
</evidence>
<feature type="domain" description="DNA methylase adenine-specific" evidence="9">
    <location>
        <begin position="238"/>
        <end position="559"/>
    </location>
</feature>
<evidence type="ECO:0000256" key="7">
    <source>
        <dbReference type="ARBA" id="ARBA00047942"/>
    </source>
</evidence>
<sequence length="598" mass="66937">MGNQSAREALSRLTERQVGEQEYKAIKEKALMLGLIRKGRGRGGAIGLAEGIEGGSRYEAPSAPEGNGARRGRKKKEPAPQDFKAVLWASADKLRNQMDAAEYKHLVLGLIFLKYVSDTFSEHRQKVFEQVSDPGSDLYLGDDPADHQEALEERDYYTQENVFWVPDEARWESIRAKAKQPDIGQIIDGALVAIENENQRLRGKLDRRFGRAQMEPGRMGELVDLISKIGFGSEQRSAKDVLGEVYEYFLGQFATAEGKRGGQFYTPAHVVKTLVAVLAPHKGRVYDPCCGSGGMFVQSERFIEAHGGKRDDISIYGQESNPTTWRLAAMNLAIRGLSADLGQEPADTFGRDQHPDQKFDYILANPPFNISDWGGEKYETDPRWVYGRPPVGNANYAWLQHMLWKLRPGGEAGVVLANGSMSSNQSGEAEIREAMVRGDVVEVMVALPGQLFLNTQIPVCLWFLTNDKTQRGRDRRAETLFVDARQMGTMETRVNRVLTDEDITKIADIVQAWRDNSEAEQTYEDVPGFCYNAKLEEIEKNNFVLTPGRYVGTADQEEDDEPFDQKMKRLTALLKQQQAEGARLDGLIAANLRKLGYG</sequence>
<proteinExistence type="inferred from homology"/>
<dbReference type="Pfam" id="PF12161">
    <property type="entry name" value="HsdM_N"/>
    <property type="match status" value="1"/>
</dbReference>
<keyword evidence="6" id="KW-0680">Restriction system</keyword>
<dbReference type="GO" id="GO:0032259">
    <property type="term" value="P:methylation"/>
    <property type="evidence" value="ECO:0007669"/>
    <property type="project" value="UniProtKB-KW"/>
</dbReference>
<evidence type="ECO:0000313" key="11">
    <source>
        <dbReference type="EMBL" id="TGG91962.1"/>
    </source>
</evidence>
<dbReference type="EC" id="2.1.1.72" evidence="2"/>
<dbReference type="PRINTS" id="PR00507">
    <property type="entry name" value="N12N6MTFRASE"/>
</dbReference>
<dbReference type="InterPro" id="IPR022749">
    <property type="entry name" value="D12N6_MeTrfase_N"/>
</dbReference>
<evidence type="ECO:0000256" key="3">
    <source>
        <dbReference type="ARBA" id="ARBA00022603"/>
    </source>
</evidence>
<dbReference type="EMBL" id="SRMO01000070">
    <property type="protein sequence ID" value="TGG91962.1"/>
    <property type="molecule type" value="Genomic_DNA"/>
</dbReference>
<dbReference type="InterPro" id="IPR002052">
    <property type="entry name" value="DNA_methylase_N6_adenine_CS"/>
</dbReference>
<dbReference type="InterPro" id="IPR029063">
    <property type="entry name" value="SAM-dependent_MTases_sf"/>
</dbReference>
<keyword evidence="4 11" id="KW-0808">Transferase</keyword>
<dbReference type="InterPro" id="IPR003356">
    <property type="entry name" value="DNA_methylase_A-5"/>
</dbReference>
<comment type="caution">
    <text evidence="11">The sequence shown here is derived from an EMBL/GenBank/DDBJ whole genome shotgun (WGS) entry which is preliminary data.</text>
</comment>
<dbReference type="Pfam" id="PF02384">
    <property type="entry name" value="N6_Mtase"/>
    <property type="match status" value="1"/>
</dbReference>
<dbReference type="InterPro" id="IPR052916">
    <property type="entry name" value="Type-I_RE_MTase_Subunit"/>
</dbReference>
<accession>A0A524RMU7</accession>
<dbReference type="PANTHER" id="PTHR42998">
    <property type="entry name" value="TYPE I RESTRICTION ENZYME HINDVIIP M PROTEIN-RELATED"/>
    <property type="match status" value="1"/>
</dbReference>
<comment type="catalytic activity">
    <reaction evidence="7">
        <text>a 2'-deoxyadenosine in DNA + S-adenosyl-L-methionine = an N(6)-methyl-2'-deoxyadenosine in DNA + S-adenosyl-L-homocysteine + H(+)</text>
        <dbReference type="Rhea" id="RHEA:15197"/>
        <dbReference type="Rhea" id="RHEA-COMP:12418"/>
        <dbReference type="Rhea" id="RHEA-COMP:12419"/>
        <dbReference type="ChEBI" id="CHEBI:15378"/>
        <dbReference type="ChEBI" id="CHEBI:57856"/>
        <dbReference type="ChEBI" id="CHEBI:59789"/>
        <dbReference type="ChEBI" id="CHEBI:90615"/>
        <dbReference type="ChEBI" id="CHEBI:90616"/>
        <dbReference type="EC" id="2.1.1.72"/>
    </reaction>
</comment>
<keyword evidence="5" id="KW-0949">S-adenosyl-L-methionine</keyword>
<dbReference type="PROSITE" id="PS00092">
    <property type="entry name" value="N6_MTASE"/>
    <property type="match status" value="1"/>
</dbReference>
<dbReference type="InterPro" id="IPR038333">
    <property type="entry name" value="T1MK-like_N_sf"/>
</dbReference>
<dbReference type="GO" id="GO:0008170">
    <property type="term" value="F:N-methyltransferase activity"/>
    <property type="evidence" value="ECO:0007669"/>
    <property type="project" value="InterPro"/>
</dbReference>
<dbReference type="GO" id="GO:0009307">
    <property type="term" value="P:DNA restriction-modification system"/>
    <property type="evidence" value="ECO:0007669"/>
    <property type="project" value="UniProtKB-KW"/>
</dbReference>
<evidence type="ECO:0000256" key="8">
    <source>
        <dbReference type="SAM" id="MobiDB-lite"/>
    </source>
</evidence>
<reference evidence="11 12" key="1">
    <citation type="journal article" date="2019" name="mSystems">
        <title>Life at home and on the roam: Genomic adaptions reflect the dual lifestyle of an intracellular, facultative symbiont.</title>
        <authorList>
            <person name="Burgsdorf I."/>
        </authorList>
    </citation>
    <scope>NUCLEOTIDE SEQUENCE [LARGE SCALE GENOMIC DNA]</scope>
    <source>
        <strain evidence="11">277cV</strain>
    </source>
</reference>
<dbReference type="Gene3D" id="3.40.50.150">
    <property type="entry name" value="Vaccinia Virus protein VP39"/>
    <property type="match status" value="1"/>
</dbReference>
<protein>
    <recommendedName>
        <fullName evidence="2">site-specific DNA-methyltransferase (adenine-specific)</fullName>
        <ecNumber evidence="2">2.1.1.72</ecNumber>
    </recommendedName>
</protein>
<comment type="similarity">
    <text evidence="1">Belongs to the N(4)/N(6)-methyltransferase family.</text>
</comment>
<dbReference type="GO" id="GO:0003677">
    <property type="term" value="F:DNA binding"/>
    <property type="evidence" value="ECO:0007669"/>
    <property type="project" value="InterPro"/>
</dbReference>
<dbReference type="Gene3D" id="1.20.1260.30">
    <property type="match status" value="1"/>
</dbReference>
<name>A0A524RMU7_9CHRO</name>
<organism evidence="11 12">
    <name type="scientific">Aphanocapsa feldmannii 277cV</name>
    <dbReference type="NCBI Taxonomy" id="2507553"/>
    <lineage>
        <taxon>Bacteria</taxon>
        <taxon>Bacillati</taxon>
        <taxon>Cyanobacteriota</taxon>
        <taxon>Cyanophyceae</taxon>
        <taxon>Oscillatoriophycideae</taxon>
        <taxon>Chroococcales</taxon>
        <taxon>Microcystaceae</taxon>
        <taxon>Aphanocapsa</taxon>
    </lineage>
</organism>
<dbReference type="GO" id="GO:0009007">
    <property type="term" value="F:site-specific DNA-methyltransferase (adenine-specific) activity"/>
    <property type="evidence" value="ECO:0007669"/>
    <property type="project" value="UniProtKB-EC"/>
</dbReference>
<feature type="region of interest" description="Disordered" evidence="8">
    <location>
        <begin position="55"/>
        <end position="78"/>
    </location>
</feature>
<evidence type="ECO:0000259" key="9">
    <source>
        <dbReference type="Pfam" id="PF02384"/>
    </source>
</evidence>
<dbReference type="AlphaFoldDB" id="A0A524RMU7"/>
<evidence type="ECO:0000256" key="2">
    <source>
        <dbReference type="ARBA" id="ARBA00011900"/>
    </source>
</evidence>
<evidence type="ECO:0000259" key="10">
    <source>
        <dbReference type="Pfam" id="PF12161"/>
    </source>
</evidence>
<dbReference type="SUPFAM" id="SSF53335">
    <property type="entry name" value="S-adenosyl-L-methionine-dependent methyltransferases"/>
    <property type="match status" value="1"/>
</dbReference>
<evidence type="ECO:0000256" key="6">
    <source>
        <dbReference type="ARBA" id="ARBA00022747"/>
    </source>
</evidence>
<gene>
    <name evidence="11" type="ORF">ERJ67_07025</name>
</gene>
<feature type="domain" description="N6 adenine-specific DNA methyltransferase N-terminal" evidence="10">
    <location>
        <begin position="84"/>
        <end position="227"/>
    </location>
</feature>